<name>A0A0D3BVK3_BRAOL</name>
<dbReference type="eggNOG" id="ENOG502T1N5">
    <property type="taxonomic scope" value="Eukaryota"/>
</dbReference>
<feature type="compositionally biased region" description="Low complexity" evidence="1">
    <location>
        <begin position="529"/>
        <end position="558"/>
    </location>
</feature>
<organism evidence="2 3">
    <name type="scientific">Brassica oleracea var. oleracea</name>
    <dbReference type="NCBI Taxonomy" id="109376"/>
    <lineage>
        <taxon>Eukaryota</taxon>
        <taxon>Viridiplantae</taxon>
        <taxon>Streptophyta</taxon>
        <taxon>Embryophyta</taxon>
        <taxon>Tracheophyta</taxon>
        <taxon>Spermatophyta</taxon>
        <taxon>Magnoliopsida</taxon>
        <taxon>eudicotyledons</taxon>
        <taxon>Gunneridae</taxon>
        <taxon>Pentapetalae</taxon>
        <taxon>rosids</taxon>
        <taxon>malvids</taxon>
        <taxon>Brassicales</taxon>
        <taxon>Brassicaceae</taxon>
        <taxon>Brassiceae</taxon>
        <taxon>Brassica</taxon>
    </lineage>
</organism>
<dbReference type="Gramene" id="Bo4g090340.1">
    <property type="protein sequence ID" value="Bo4g090340.1"/>
    <property type="gene ID" value="Bo4g090340"/>
</dbReference>
<feature type="region of interest" description="Disordered" evidence="1">
    <location>
        <begin position="252"/>
        <end position="301"/>
    </location>
</feature>
<dbReference type="HOGENOM" id="CLU_017414_3_0_1"/>
<dbReference type="EnsemblPlants" id="Bo4g090340.1">
    <property type="protein sequence ID" value="Bo4g090340.1"/>
    <property type="gene ID" value="Bo4g090340"/>
</dbReference>
<keyword evidence="3" id="KW-1185">Reference proteome</keyword>
<evidence type="ECO:0000313" key="3">
    <source>
        <dbReference type="Proteomes" id="UP000032141"/>
    </source>
</evidence>
<feature type="compositionally biased region" description="Basic and acidic residues" evidence="1">
    <location>
        <begin position="563"/>
        <end position="581"/>
    </location>
</feature>
<feature type="compositionally biased region" description="Basic and acidic residues" evidence="1">
    <location>
        <begin position="252"/>
        <end position="263"/>
    </location>
</feature>
<evidence type="ECO:0000313" key="2">
    <source>
        <dbReference type="EnsemblPlants" id="Bo4g090340.1"/>
    </source>
</evidence>
<reference evidence="2" key="2">
    <citation type="submission" date="2015-03" db="UniProtKB">
        <authorList>
            <consortium name="EnsemblPlants"/>
        </authorList>
    </citation>
    <scope>IDENTIFICATION</scope>
</reference>
<feature type="compositionally biased region" description="Low complexity" evidence="1">
    <location>
        <begin position="266"/>
        <end position="294"/>
    </location>
</feature>
<evidence type="ECO:0000256" key="1">
    <source>
        <dbReference type="SAM" id="MobiDB-lite"/>
    </source>
</evidence>
<dbReference type="AlphaFoldDB" id="A0A0D3BVK3"/>
<reference evidence="2 3" key="1">
    <citation type="journal article" date="2014" name="Genome Biol.">
        <title>Transcriptome and methylome profiling reveals relics of genome dominance in the mesopolyploid Brassica oleracea.</title>
        <authorList>
            <person name="Parkin I.A."/>
            <person name="Koh C."/>
            <person name="Tang H."/>
            <person name="Robinson S.J."/>
            <person name="Kagale S."/>
            <person name="Clarke W.E."/>
            <person name="Town C.D."/>
            <person name="Nixon J."/>
            <person name="Krishnakumar V."/>
            <person name="Bidwell S.L."/>
            <person name="Denoeud F."/>
            <person name="Belcram H."/>
            <person name="Links M.G."/>
            <person name="Just J."/>
            <person name="Clarke C."/>
            <person name="Bender T."/>
            <person name="Huebert T."/>
            <person name="Mason A.S."/>
            <person name="Pires J.C."/>
            <person name="Barker G."/>
            <person name="Moore J."/>
            <person name="Walley P.G."/>
            <person name="Manoli S."/>
            <person name="Batley J."/>
            <person name="Edwards D."/>
            <person name="Nelson M.N."/>
            <person name="Wang X."/>
            <person name="Paterson A.H."/>
            <person name="King G."/>
            <person name="Bancroft I."/>
            <person name="Chalhoub B."/>
            <person name="Sharpe A.G."/>
        </authorList>
    </citation>
    <scope>NUCLEOTIDE SEQUENCE</scope>
    <source>
        <strain evidence="2 3">cv. TO1000</strain>
    </source>
</reference>
<protein>
    <submittedName>
        <fullName evidence="2">Uncharacterized protein</fullName>
    </submittedName>
</protein>
<accession>A0A0D3BVK3</accession>
<feature type="region of interest" description="Disordered" evidence="1">
    <location>
        <begin position="503"/>
        <end position="581"/>
    </location>
</feature>
<sequence>MPPGLGQSASCSRSYAHFTKDWSVCLARGSCGGDQGLSIDLPVNSIPKYYNSTSYLREYKSLLKKQQGNRALTSRATGFGTRDHKSKLTVDTLQAAIGSVEIQVSIDTVHPTSIDTVHPTSIDTLYPTSIDTAHQPSIDIAHQPSIDTVHPPLTDTVHLPSDTTWLEAEKGEVLILKVDENGMLRDEEGRTRNSAGQLINAQGAMIPDVIDVAEMNDIDLSREWYDWVLGIDEEYMISIQLLGDIMAKRDEQHGFGEPSKGEEAETSYPTSTSIDSTTSTSTDDKTSTSIDGSTQKSTDVSSCDLVPYVDREITMEDFLELEGVTQPENLDHNLEKKLDDYQHTSKRDLETSLEASIDRHPPYIIDRHPPYIIDQHTPYIIDHHPPDSIDLHPPESIDRHPVLDEPHGFVVEMEPIEERVHESDASRNDDYKHLRPLTCAEEAVGLHKRVKRIHDPVKIVVPCPVVEVESPIPPNRSMQFSSYIEVLDDNQYVEASQRGLRFRDEVDKGPAEPVSIDTDRTPSIDIYKPASIDTTTSPSIDITASPSIDTTTSSSIDTGRVSQHKEFDVDGNLRDGETTTR</sequence>
<dbReference type="Proteomes" id="UP000032141">
    <property type="component" value="Chromosome C4"/>
</dbReference>
<proteinExistence type="predicted"/>